<dbReference type="Proteomes" id="UP001143856">
    <property type="component" value="Unassembled WGS sequence"/>
</dbReference>
<organism evidence="1 2">
    <name type="scientific">Xylaria curta</name>
    <dbReference type="NCBI Taxonomy" id="42375"/>
    <lineage>
        <taxon>Eukaryota</taxon>
        <taxon>Fungi</taxon>
        <taxon>Dikarya</taxon>
        <taxon>Ascomycota</taxon>
        <taxon>Pezizomycotina</taxon>
        <taxon>Sordariomycetes</taxon>
        <taxon>Xylariomycetidae</taxon>
        <taxon>Xylariales</taxon>
        <taxon>Xylariaceae</taxon>
        <taxon>Xylaria</taxon>
    </lineage>
</organism>
<keyword evidence="2" id="KW-1185">Reference proteome</keyword>
<reference evidence="1" key="1">
    <citation type="submission" date="2022-10" db="EMBL/GenBank/DDBJ databases">
        <title>Genome Sequence of Xylaria curta.</title>
        <authorList>
            <person name="Buettner E."/>
        </authorList>
    </citation>
    <scope>NUCLEOTIDE SEQUENCE</scope>
    <source>
        <strain evidence="1">Babe10</strain>
    </source>
</reference>
<protein>
    <submittedName>
        <fullName evidence="1">Uncharacterized protein</fullName>
    </submittedName>
</protein>
<name>A0ACC1NPQ8_9PEZI</name>
<evidence type="ECO:0000313" key="1">
    <source>
        <dbReference type="EMBL" id="KAJ2981322.1"/>
    </source>
</evidence>
<sequence>MVEHHPVHNSEVFLLGRAPRPSVPPPSPPSPLTPTDAGSSTPIDHLCLDGALLPVDAEETSSIVRRRVAGAIHVLNTMESVREGNAQLRLADKITSNRMLRTRAEQHVNLAKLAEECEELRRESEAYGDTWRELERREGMDSDAEDGEAAPSKGITSGNATPHPEHSAILLNKGEAGSATPRPDSSRDERTPRPDSPGAAAVGA</sequence>
<accession>A0ACC1NPQ8</accession>
<evidence type="ECO:0000313" key="2">
    <source>
        <dbReference type="Proteomes" id="UP001143856"/>
    </source>
</evidence>
<dbReference type="EMBL" id="JAPDGR010001577">
    <property type="protein sequence ID" value="KAJ2981322.1"/>
    <property type="molecule type" value="Genomic_DNA"/>
</dbReference>
<comment type="caution">
    <text evidence="1">The sequence shown here is derived from an EMBL/GenBank/DDBJ whole genome shotgun (WGS) entry which is preliminary data.</text>
</comment>
<proteinExistence type="predicted"/>
<gene>
    <name evidence="1" type="ORF">NUW58_g6719</name>
</gene>